<dbReference type="PANTHER" id="PTHR45228">
    <property type="entry name" value="CYCLIC DI-GMP PHOSPHODIESTERASE TM_0186-RELATED"/>
    <property type="match status" value="1"/>
</dbReference>
<feature type="domain" description="Response regulatory" evidence="3">
    <location>
        <begin position="24"/>
        <end position="148"/>
    </location>
</feature>
<proteinExistence type="predicted"/>
<dbReference type="FunFam" id="1.10.3210.10:FF:000018">
    <property type="entry name" value="Two-component system response regulator"/>
    <property type="match status" value="1"/>
</dbReference>
<dbReference type="CDD" id="cd00077">
    <property type="entry name" value="HDc"/>
    <property type="match status" value="1"/>
</dbReference>
<dbReference type="AlphaFoldDB" id="A0A848G011"/>
<dbReference type="RefSeq" id="WP_169144029.1">
    <property type="nucleotide sequence ID" value="NZ_JABBGA010000001.1"/>
</dbReference>
<dbReference type="PROSITE" id="PS50110">
    <property type="entry name" value="RESPONSE_REGULATORY"/>
    <property type="match status" value="1"/>
</dbReference>
<dbReference type="PANTHER" id="PTHR45228:SF9">
    <property type="entry name" value="3'3'-CGAMP-SPECIFIC PHOSPHODIESTERASE 2"/>
    <property type="match status" value="1"/>
</dbReference>
<name>A0A848G011_9RHOO</name>
<evidence type="ECO:0000256" key="2">
    <source>
        <dbReference type="PROSITE-ProRule" id="PRU00169"/>
    </source>
</evidence>
<dbReference type="Proteomes" id="UP000580043">
    <property type="component" value="Unassembled WGS sequence"/>
</dbReference>
<keyword evidence="6" id="KW-1185">Reference proteome</keyword>
<dbReference type="EMBL" id="JABBGA010000001">
    <property type="protein sequence ID" value="NML24395.1"/>
    <property type="molecule type" value="Genomic_DNA"/>
</dbReference>
<dbReference type="InterPro" id="IPR021800">
    <property type="entry name" value="DUF3369"/>
</dbReference>
<keyword evidence="2" id="KW-0597">Phosphoprotein</keyword>
<evidence type="ECO:0000259" key="4">
    <source>
        <dbReference type="PROSITE" id="PS51832"/>
    </source>
</evidence>
<dbReference type="InterPro" id="IPR037522">
    <property type="entry name" value="HD_GYP_dom"/>
</dbReference>
<evidence type="ECO:0000259" key="3">
    <source>
        <dbReference type="PROSITE" id="PS50110"/>
    </source>
</evidence>
<accession>A0A848G011</accession>
<dbReference type="GO" id="GO:0000160">
    <property type="term" value="P:phosphorelay signal transduction system"/>
    <property type="evidence" value="ECO:0007669"/>
    <property type="project" value="InterPro"/>
</dbReference>
<dbReference type="SUPFAM" id="SSF109604">
    <property type="entry name" value="HD-domain/PDEase-like"/>
    <property type="match status" value="1"/>
</dbReference>
<gene>
    <name evidence="5" type="ORF">HHL15_01435</name>
</gene>
<dbReference type="InterPro" id="IPR052020">
    <property type="entry name" value="Cyclic_di-GMP/3'3'-cGAMP_PDE"/>
</dbReference>
<dbReference type="InterPro" id="IPR003607">
    <property type="entry name" value="HD/PDEase_dom"/>
</dbReference>
<feature type="modified residue" description="4-aspartylphosphate" evidence="2">
    <location>
        <position position="79"/>
    </location>
</feature>
<dbReference type="Pfam" id="PF11849">
    <property type="entry name" value="DUF3369"/>
    <property type="match status" value="1"/>
</dbReference>
<evidence type="ECO:0000313" key="5">
    <source>
        <dbReference type="EMBL" id="NML24395.1"/>
    </source>
</evidence>
<evidence type="ECO:0000256" key="1">
    <source>
        <dbReference type="ARBA" id="ARBA00022801"/>
    </source>
</evidence>
<dbReference type="GO" id="GO:0004112">
    <property type="term" value="F:cyclic-nucleotide phosphodiesterase activity"/>
    <property type="evidence" value="ECO:0007669"/>
    <property type="project" value="UniProtKB-ARBA"/>
</dbReference>
<reference evidence="5 6" key="1">
    <citation type="submission" date="2020-04" db="EMBL/GenBank/DDBJ databases">
        <title>Zoogloea sp. G-4-1-14 isolated from soil.</title>
        <authorList>
            <person name="Dahal R.H."/>
        </authorList>
    </citation>
    <scope>NUCLEOTIDE SEQUENCE [LARGE SCALE GENOMIC DNA]</scope>
    <source>
        <strain evidence="5 6">G-4-1-14</strain>
    </source>
</reference>
<keyword evidence="1" id="KW-0378">Hydrolase</keyword>
<protein>
    <submittedName>
        <fullName evidence="5">DUF3369 domain-containing protein</fullName>
    </submittedName>
</protein>
<dbReference type="InterPro" id="IPR011006">
    <property type="entry name" value="CheY-like_superfamily"/>
</dbReference>
<dbReference type="InterPro" id="IPR001789">
    <property type="entry name" value="Sig_transdc_resp-reg_receiver"/>
</dbReference>
<sequence length="514" mass="58140">MDFLAPSPSQPASNEEGDRAPGWCILIVDDEPEVHAVTRLALRGFEFQQQRIELLSALSAAEARLIFEQRNDIALALIDVVMETEHAGLDLIHDIREVRNNRKTRLVLRTGQAGQAPEDRVIRDYEIDDYKEKTELTTQKLRTLLYSSLRAYRDICVIEAQRDGLSRVLESCSAVQNSTTFKQFASAVLGQLTSLLNLGHSALYCMELPDADNTEREPRILAATGDFVRYITGALYEELPPEVAARFKQAIALKRSCNYDDAYVLYMQGKRGCRNLLYVSHYEPLNDLDRQLLELYIRNVAITFENINLFDDFQETAKELVYTLADAVEARSRETGAHVLRVALVSERLAELYGLPEREVSLIKLASPLHDIGKVAIPDAILHKPGKLSPEEWAIMQKHVDYGVDILKGSRREVMQTGALIAGHHHEKWDGSGYPAAITGEQIPICGRITALADVFDALGARRSYKEPWPDPDILAYIRAERGRHFDPALVDLFIEHFDEFVAIRQRYPDEESH</sequence>
<dbReference type="Pfam" id="PF13487">
    <property type="entry name" value="HD_5"/>
    <property type="match status" value="1"/>
</dbReference>
<dbReference type="Gene3D" id="1.10.3210.10">
    <property type="entry name" value="Hypothetical protein af1432"/>
    <property type="match status" value="1"/>
</dbReference>
<evidence type="ECO:0000313" key="6">
    <source>
        <dbReference type="Proteomes" id="UP000580043"/>
    </source>
</evidence>
<dbReference type="PROSITE" id="PS51832">
    <property type="entry name" value="HD_GYP"/>
    <property type="match status" value="1"/>
</dbReference>
<dbReference type="Gene3D" id="3.40.50.2300">
    <property type="match status" value="1"/>
</dbReference>
<dbReference type="GO" id="GO:0009214">
    <property type="term" value="P:cyclic nucleotide catabolic process"/>
    <property type="evidence" value="ECO:0007669"/>
    <property type="project" value="UniProtKB-ARBA"/>
</dbReference>
<comment type="caution">
    <text evidence="5">The sequence shown here is derived from an EMBL/GenBank/DDBJ whole genome shotgun (WGS) entry which is preliminary data.</text>
</comment>
<dbReference type="SUPFAM" id="SSF52172">
    <property type="entry name" value="CheY-like"/>
    <property type="match status" value="1"/>
</dbReference>
<dbReference type="SMART" id="SM00471">
    <property type="entry name" value="HDc"/>
    <property type="match status" value="1"/>
</dbReference>
<feature type="domain" description="HD-GYP" evidence="4">
    <location>
        <begin position="313"/>
        <end position="510"/>
    </location>
</feature>
<organism evidence="5 6">
    <name type="scientific">Zoogloea dura</name>
    <dbReference type="NCBI Taxonomy" id="2728840"/>
    <lineage>
        <taxon>Bacteria</taxon>
        <taxon>Pseudomonadati</taxon>
        <taxon>Pseudomonadota</taxon>
        <taxon>Betaproteobacteria</taxon>
        <taxon>Rhodocyclales</taxon>
        <taxon>Zoogloeaceae</taxon>
        <taxon>Zoogloea</taxon>
    </lineage>
</organism>